<dbReference type="SMART" id="SM01131">
    <property type="entry name" value="DHHA2"/>
    <property type="match status" value="1"/>
</dbReference>
<dbReference type="Pfam" id="PF01368">
    <property type="entry name" value="DHH"/>
    <property type="match status" value="1"/>
</dbReference>
<dbReference type="FunFam" id="3.90.1640.10:FF:000001">
    <property type="entry name" value="Probable manganese-dependent inorganic pyrophosphatase"/>
    <property type="match status" value="1"/>
</dbReference>
<comment type="cofactor">
    <cofactor evidence="1">
        <name>Mn(2+)</name>
        <dbReference type="ChEBI" id="CHEBI:29035"/>
    </cofactor>
</comment>
<dbReference type="NCBIfam" id="NF003877">
    <property type="entry name" value="PRK05427.1"/>
    <property type="match status" value="1"/>
</dbReference>
<proteinExistence type="predicted"/>
<protein>
    <recommendedName>
        <fullName evidence="2">inorganic diphosphatase</fullName>
        <ecNumber evidence="2">3.6.1.1</ecNumber>
    </recommendedName>
    <alternativeName>
        <fullName evidence="6">Pyrophosphate phospho-hydrolase</fullName>
    </alternativeName>
</protein>
<evidence type="ECO:0000259" key="8">
    <source>
        <dbReference type="SMART" id="SM01131"/>
    </source>
</evidence>
<dbReference type="PANTHER" id="PTHR12112">
    <property type="entry name" value="BNIP - RELATED"/>
    <property type="match status" value="1"/>
</dbReference>
<comment type="catalytic activity">
    <reaction evidence="7">
        <text>diphosphate + H2O = 2 phosphate + H(+)</text>
        <dbReference type="Rhea" id="RHEA:24576"/>
        <dbReference type="ChEBI" id="CHEBI:15377"/>
        <dbReference type="ChEBI" id="CHEBI:15378"/>
        <dbReference type="ChEBI" id="CHEBI:33019"/>
        <dbReference type="ChEBI" id="CHEBI:43474"/>
        <dbReference type="EC" id="3.6.1.1"/>
    </reaction>
</comment>
<dbReference type="PANTHER" id="PTHR12112:SF22">
    <property type="entry name" value="MANGANESE-DEPENDENT INORGANIC PYROPHOSPHATASE-RELATED"/>
    <property type="match status" value="1"/>
</dbReference>
<dbReference type="InterPro" id="IPR038763">
    <property type="entry name" value="DHH_sf"/>
</dbReference>
<dbReference type="InterPro" id="IPR038222">
    <property type="entry name" value="DHHA2_dom_sf"/>
</dbReference>
<evidence type="ECO:0000256" key="5">
    <source>
        <dbReference type="ARBA" id="ARBA00023211"/>
    </source>
</evidence>
<keyword evidence="5" id="KW-0464">Manganese</keyword>
<dbReference type="Pfam" id="PF02833">
    <property type="entry name" value="DHHA2"/>
    <property type="match status" value="1"/>
</dbReference>
<evidence type="ECO:0000256" key="3">
    <source>
        <dbReference type="ARBA" id="ARBA00022723"/>
    </source>
</evidence>
<dbReference type="GO" id="GO:0004427">
    <property type="term" value="F:inorganic diphosphate phosphatase activity"/>
    <property type="evidence" value="ECO:0007669"/>
    <property type="project" value="UniProtKB-EC"/>
</dbReference>
<evidence type="ECO:0000256" key="6">
    <source>
        <dbReference type="ARBA" id="ARBA00032535"/>
    </source>
</evidence>
<keyword evidence="3" id="KW-0479">Metal-binding</keyword>
<dbReference type="Gene3D" id="3.10.310.20">
    <property type="entry name" value="DHHA2 domain"/>
    <property type="match status" value="1"/>
</dbReference>
<dbReference type="AlphaFoldDB" id="K2FVE3"/>
<dbReference type="InterPro" id="IPR001667">
    <property type="entry name" value="DDH_dom"/>
</dbReference>
<dbReference type="GO" id="GO:0005737">
    <property type="term" value="C:cytoplasm"/>
    <property type="evidence" value="ECO:0007669"/>
    <property type="project" value="InterPro"/>
</dbReference>
<name>K2FVE3_9BACT</name>
<dbReference type="EC" id="3.6.1.1" evidence="2"/>
<evidence type="ECO:0000256" key="4">
    <source>
        <dbReference type="ARBA" id="ARBA00022801"/>
    </source>
</evidence>
<evidence type="ECO:0000256" key="7">
    <source>
        <dbReference type="ARBA" id="ARBA00047820"/>
    </source>
</evidence>
<organism evidence="9">
    <name type="scientific">uncultured bacterium</name>
    <name type="common">gcode 4</name>
    <dbReference type="NCBI Taxonomy" id="1234023"/>
    <lineage>
        <taxon>Bacteria</taxon>
        <taxon>environmental samples</taxon>
    </lineage>
</organism>
<gene>
    <name evidence="9" type="ORF">ACD_4C00114G0004</name>
</gene>
<dbReference type="EMBL" id="AMFJ01000630">
    <property type="protein sequence ID" value="EKE26938.1"/>
    <property type="molecule type" value="Genomic_DNA"/>
</dbReference>
<sequence>MSHIYVTGHKIPDTDSIISAIIFSEYLNQKWIEAKAYRLWELNNETRYILEKVWISEPELLVNIESWSKMALVDHNEKSQTIDNIDELELEYIVDHHKIWNLSTNNPIFIRTEKVCSTNSVLFKMFKESNLVISKQYATLMLSAILSDSLGFRSPTTTPEDKIIVEELNEIAWISDLESFAMDMFKAKSDLWDISIEDLIKIDYKEFEFWSKKIWVWTVETTNPDYSLSRKNEIIEWMKKIKNEFSLDFIMLSIVDIINEKNITIIPGESESIVLNEVFSTKEENNLVDLWSRISRKKQIIPQLTEYFNK</sequence>
<keyword evidence="4" id="KW-0378">Hydrolase</keyword>
<dbReference type="InterPro" id="IPR004097">
    <property type="entry name" value="DHHA2"/>
</dbReference>
<reference evidence="9" key="1">
    <citation type="journal article" date="2012" name="Science">
        <title>Fermentation, hydrogen, and sulfur metabolism in multiple uncultivated bacterial phyla.</title>
        <authorList>
            <person name="Wrighton K.C."/>
            <person name="Thomas B.C."/>
            <person name="Sharon I."/>
            <person name="Miller C.S."/>
            <person name="Castelle C.J."/>
            <person name="VerBerkmoes N.C."/>
            <person name="Wilkins M.J."/>
            <person name="Hettich R.L."/>
            <person name="Lipton M.S."/>
            <person name="Williams K.H."/>
            <person name="Long P.E."/>
            <person name="Banfield J.F."/>
        </authorList>
    </citation>
    <scope>NUCLEOTIDE SEQUENCE [LARGE SCALE GENOMIC DNA]</scope>
</reference>
<dbReference type="Gene3D" id="3.90.1640.10">
    <property type="entry name" value="inorganic pyrophosphatase (n-terminal core)"/>
    <property type="match status" value="1"/>
</dbReference>
<dbReference type="GO" id="GO:0046872">
    <property type="term" value="F:metal ion binding"/>
    <property type="evidence" value="ECO:0007669"/>
    <property type="project" value="UniProtKB-KW"/>
</dbReference>
<evidence type="ECO:0000256" key="2">
    <source>
        <dbReference type="ARBA" id="ARBA00012146"/>
    </source>
</evidence>
<accession>K2FVE3</accession>
<feature type="domain" description="DHHA2" evidence="8">
    <location>
        <begin position="181"/>
        <end position="308"/>
    </location>
</feature>
<evidence type="ECO:0000256" key="1">
    <source>
        <dbReference type="ARBA" id="ARBA00001936"/>
    </source>
</evidence>
<comment type="caution">
    <text evidence="9">The sequence shown here is derived from an EMBL/GenBank/DDBJ whole genome shotgun (WGS) entry which is preliminary data.</text>
</comment>
<evidence type="ECO:0000313" key="9">
    <source>
        <dbReference type="EMBL" id="EKE26938.1"/>
    </source>
</evidence>
<dbReference type="SUPFAM" id="SSF64182">
    <property type="entry name" value="DHH phosphoesterases"/>
    <property type="match status" value="1"/>
</dbReference>